<evidence type="ECO:0000313" key="2">
    <source>
        <dbReference type="EMBL" id="OBX30125.1"/>
    </source>
</evidence>
<dbReference type="InterPro" id="IPR025737">
    <property type="entry name" value="FApF"/>
</dbReference>
<comment type="caution">
    <text evidence="2">The sequence shown here is derived from an EMBL/GenBank/DDBJ whole genome shotgun (WGS) entry which is preliminary data.</text>
</comment>
<feature type="signal peptide" evidence="1">
    <location>
        <begin position="1"/>
        <end position="21"/>
    </location>
</feature>
<dbReference type="SUPFAM" id="SSF103515">
    <property type="entry name" value="Autotransporter"/>
    <property type="match status" value="1"/>
</dbReference>
<dbReference type="Proteomes" id="UP000185753">
    <property type="component" value="Unassembled WGS sequence"/>
</dbReference>
<dbReference type="InterPro" id="IPR036709">
    <property type="entry name" value="Autotransporte_beta_dom_sf"/>
</dbReference>
<keyword evidence="3" id="KW-1185">Reference proteome</keyword>
<proteinExistence type="predicted"/>
<name>A0A1A7RCZ2_9GAMM</name>
<accession>A0A1A7RCZ2</accession>
<organism evidence="2 3">
    <name type="scientific">Acinetobacter gandensis</name>
    <dbReference type="NCBI Taxonomy" id="1443941"/>
    <lineage>
        <taxon>Bacteria</taxon>
        <taxon>Pseudomonadati</taxon>
        <taxon>Pseudomonadota</taxon>
        <taxon>Gammaproteobacteria</taxon>
        <taxon>Moraxellales</taxon>
        <taxon>Moraxellaceae</taxon>
        <taxon>Acinetobacter</taxon>
    </lineage>
</organism>
<evidence type="ECO:0000256" key="1">
    <source>
        <dbReference type="SAM" id="SignalP"/>
    </source>
</evidence>
<evidence type="ECO:0000313" key="3">
    <source>
        <dbReference type="Proteomes" id="UP000185753"/>
    </source>
</evidence>
<keyword evidence="1" id="KW-0732">Signal</keyword>
<reference evidence="3" key="1">
    <citation type="submission" date="2016-06" db="EMBL/GenBank/DDBJ databases">
        <authorList>
            <person name="Radolfova-Krizova L."/>
            <person name="Nemec A."/>
        </authorList>
    </citation>
    <scope>NUCLEOTIDE SEQUENCE [LARGE SCALE GENOMIC DNA]</scope>
    <source>
        <strain evidence="3">ANC 4275</strain>
    </source>
</reference>
<feature type="chain" id="PRO_5008360803" description="Transporter" evidence="1">
    <location>
        <begin position="22"/>
        <end position="256"/>
    </location>
</feature>
<evidence type="ECO:0008006" key="4">
    <source>
        <dbReference type="Google" id="ProtNLM"/>
    </source>
</evidence>
<dbReference type="STRING" id="1443941.A9J31_01040"/>
<sequence length="256" mass="27109">MTVFKVLGAAALTSLSLSAMAAEFSFDRPGAGMGTGITPVGRLAWEQGLPSASYTESTDENGDKVKTTTLNTDMLFRTGLADGLELQLGWQGPTWSKTKVAGKSVEDDGLGDVSIGLKKAIDLNDDKLSMALLAEAIIATGNDGFSQDDDIYSLSSAVAYDYSDMIGTSITMRYEVQDGDWAVSAIPGLEYKIAGNLSGFSELVYRKAESTDQQVSLASGLTYAVSERMQLDASVGLELTGGHKNYQSGLGVSYLF</sequence>
<dbReference type="OrthoDB" id="6078166at2"/>
<dbReference type="AlphaFoldDB" id="A0A1A7RCZ2"/>
<dbReference type="Pfam" id="PF13557">
    <property type="entry name" value="Phenol_MetA_deg"/>
    <property type="match status" value="1"/>
</dbReference>
<protein>
    <recommendedName>
        <fullName evidence="4">Transporter</fullName>
    </recommendedName>
</protein>
<dbReference type="EMBL" id="LZDS01000001">
    <property type="protein sequence ID" value="OBX30125.1"/>
    <property type="molecule type" value="Genomic_DNA"/>
</dbReference>
<dbReference type="RefSeq" id="WP_067761662.1">
    <property type="nucleotide sequence ID" value="NZ_JBOINS010000032.1"/>
</dbReference>
<gene>
    <name evidence="2" type="ORF">A9J31_01040</name>
</gene>